<dbReference type="Gene3D" id="3.40.50.1000">
    <property type="entry name" value="HAD superfamily/HAD-like"/>
    <property type="match status" value="1"/>
</dbReference>
<evidence type="ECO:0000313" key="2">
    <source>
        <dbReference type="Proteomes" id="UP001501288"/>
    </source>
</evidence>
<gene>
    <name evidence="1" type="ORF">GCM10009762_13430</name>
</gene>
<accession>A0ABN2BIU7</accession>
<dbReference type="PANTHER" id="PTHR43611:SF3">
    <property type="entry name" value="FLAVIN MONONUCLEOTIDE HYDROLASE 1, CHLOROPLATIC"/>
    <property type="match status" value="1"/>
</dbReference>
<dbReference type="NCBIfam" id="TIGR01509">
    <property type="entry name" value="HAD-SF-IA-v3"/>
    <property type="match status" value="1"/>
</dbReference>
<proteinExistence type="predicted"/>
<dbReference type="SUPFAM" id="SSF56784">
    <property type="entry name" value="HAD-like"/>
    <property type="match status" value="1"/>
</dbReference>
<name>A0ABN2BIU7_9MICO</name>
<dbReference type="SFLD" id="SFLDG01129">
    <property type="entry name" value="C1.5:_HAD__Beta-PGM__Phosphata"/>
    <property type="match status" value="1"/>
</dbReference>
<dbReference type="PANTHER" id="PTHR43611">
    <property type="entry name" value="ALPHA-D-GLUCOSE 1-PHOSPHATE PHOSPHATASE"/>
    <property type="match status" value="1"/>
</dbReference>
<keyword evidence="2" id="KW-1185">Reference proteome</keyword>
<reference evidence="1 2" key="1">
    <citation type="journal article" date="2019" name="Int. J. Syst. Evol. Microbiol.">
        <title>The Global Catalogue of Microorganisms (GCM) 10K type strain sequencing project: providing services to taxonomists for standard genome sequencing and annotation.</title>
        <authorList>
            <consortium name="The Broad Institute Genomics Platform"/>
            <consortium name="The Broad Institute Genome Sequencing Center for Infectious Disease"/>
            <person name="Wu L."/>
            <person name="Ma J."/>
        </authorList>
    </citation>
    <scope>NUCLEOTIDE SEQUENCE [LARGE SCALE GENOMIC DNA]</scope>
    <source>
        <strain evidence="1 2">JCM 14588</strain>
    </source>
</reference>
<dbReference type="InterPro" id="IPR023214">
    <property type="entry name" value="HAD_sf"/>
</dbReference>
<comment type="caution">
    <text evidence="1">The sequence shown here is derived from an EMBL/GenBank/DDBJ whole genome shotgun (WGS) entry which is preliminary data.</text>
</comment>
<evidence type="ECO:0000313" key="1">
    <source>
        <dbReference type="EMBL" id="GAA1541247.1"/>
    </source>
</evidence>
<dbReference type="InterPro" id="IPR036412">
    <property type="entry name" value="HAD-like_sf"/>
</dbReference>
<evidence type="ECO:0008006" key="3">
    <source>
        <dbReference type="Google" id="ProtNLM"/>
    </source>
</evidence>
<dbReference type="InterPro" id="IPR006439">
    <property type="entry name" value="HAD-SF_hydro_IA"/>
</dbReference>
<dbReference type="EMBL" id="BAAANV010000033">
    <property type="protein sequence ID" value="GAA1541247.1"/>
    <property type="molecule type" value="Genomic_DNA"/>
</dbReference>
<dbReference type="SFLD" id="SFLDS00003">
    <property type="entry name" value="Haloacid_Dehalogenase"/>
    <property type="match status" value="1"/>
</dbReference>
<dbReference type="Proteomes" id="UP001501288">
    <property type="component" value="Unassembled WGS sequence"/>
</dbReference>
<dbReference type="Pfam" id="PF00702">
    <property type="entry name" value="Hydrolase"/>
    <property type="match status" value="1"/>
</dbReference>
<sequence length="237" mass="25979">MARVTARQRGDSGPLPYWNAAAPGLHCLARLSVSWPPGDTLNREKLMHTPRAILWDADGVLQRIPLDTWDLAVTVVSQIPGALTGAKVDEATIRKLAHDAELDDRVRDVLSVWWTFDLIHAALDIVARLRDQGIASYLASNQDSYRAACMRERTPYGQVLDGAYYSCDLGVAKPSTAFFNHIAADLNIPHNELLFIDDQPANVAGAQAAGLNAERWTHTDGIEQLLALLDAHAIRVA</sequence>
<protein>
    <recommendedName>
        <fullName evidence="3">HAD family hydrolase</fullName>
    </recommendedName>
</protein>
<organism evidence="1 2">
    <name type="scientific">Dermacoccus barathri</name>
    <dbReference type="NCBI Taxonomy" id="322601"/>
    <lineage>
        <taxon>Bacteria</taxon>
        <taxon>Bacillati</taxon>
        <taxon>Actinomycetota</taxon>
        <taxon>Actinomycetes</taxon>
        <taxon>Micrococcales</taxon>
        <taxon>Dermacoccaceae</taxon>
        <taxon>Dermacoccus</taxon>
    </lineage>
</organism>